<feature type="transmembrane region" description="Helical" evidence="6">
    <location>
        <begin position="416"/>
        <end position="437"/>
    </location>
</feature>
<dbReference type="PANTHER" id="PTHR12127:SF7">
    <property type="entry name" value="SD02261P"/>
    <property type="match status" value="1"/>
</dbReference>
<feature type="compositionally biased region" description="Polar residues" evidence="5">
    <location>
        <begin position="1"/>
        <end position="11"/>
    </location>
</feature>
<feature type="compositionally biased region" description="Acidic residues" evidence="5">
    <location>
        <begin position="598"/>
        <end position="610"/>
    </location>
</feature>
<evidence type="ECO:0000256" key="6">
    <source>
        <dbReference type="SAM" id="Phobius"/>
    </source>
</evidence>
<comment type="caution">
    <text evidence="8">The sequence shown here is derived from an EMBL/GenBank/DDBJ whole genome shotgun (WGS) entry which is preliminary data.</text>
</comment>
<evidence type="ECO:0000256" key="3">
    <source>
        <dbReference type="ARBA" id="ARBA00022989"/>
    </source>
</evidence>
<dbReference type="Proteomes" id="UP000444721">
    <property type="component" value="Unassembled WGS sequence"/>
</dbReference>
<feature type="transmembrane region" description="Helical" evidence="6">
    <location>
        <begin position="336"/>
        <end position="357"/>
    </location>
</feature>
<feature type="transmembrane region" description="Helical" evidence="6">
    <location>
        <begin position="525"/>
        <end position="546"/>
    </location>
</feature>
<feature type="region of interest" description="Disordered" evidence="5">
    <location>
        <begin position="592"/>
        <end position="615"/>
    </location>
</feature>
<dbReference type="PANTHER" id="PTHR12127">
    <property type="entry name" value="MUCOLIPIN"/>
    <property type="match status" value="1"/>
</dbReference>
<dbReference type="InterPro" id="IPR039031">
    <property type="entry name" value="Mucolipin"/>
</dbReference>
<keyword evidence="9" id="KW-1185">Reference proteome</keyword>
<comment type="subcellular location">
    <subcellularLocation>
        <location evidence="1">Membrane</location>
        <topology evidence="1">Multi-pass membrane protein</topology>
    </subcellularLocation>
</comment>
<dbReference type="RefSeq" id="XP_044560547.1">
    <property type="nucleotide sequence ID" value="XM_044708656.1"/>
</dbReference>
<organism evidence="8 9">
    <name type="scientific">Naegleria fowleri</name>
    <name type="common">Brain eating amoeba</name>
    <dbReference type="NCBI Taxonomy" id="5763"/>
    <lineage>
        <taxon>Eukaryota</taxon>
        <taxon>Discoba</taxon>
        <taxon>Heterolobosea</taxon>
        <taxon>Tetramitia</taxon>
        <taxon>Eutetramitia</taxon>
        <taxon>Vahlkampfiidae</taxon>
        <taxon>Naegleria</taxon>
    </lineage>
</organism>
<reference evidence="8 9" key="1">
    <citation type="journal article" date="2019" name="Sci. Rep.">
        <title>Nanopore sequencing improves the draft genome of the human pathogenic amoeba Naegleria fowleri.</title>
        <authorList>
            <person name="Liechti N."/>
            <person name="Schurch N."/>
            <person name="Bruggmann R."/>
            <person name="Wittwer M."/>
        </authorList>
    </citation>
    <scope>NUCLEOTIDE SEQUENCE [LARGE SCALE GENOMIC DNA]</scope>
    <source>
        <strain evidence="8 9">ATCC 30894</strain>
    </source>
</reference>
<sequence>MSANNNNNLQVSLLHDSDNDDDESRNLNNNNNNRQSINSVQDDSLPSNTRVIVETPTFFSRSYRFLKQTVLPQDIGEDDTIQLSLIQKFLKYRVFPTKMVVDILQVFLVILFVSFYVSEFKNYKTDISTSFANYFLPPGFEGIKENDDGFYTSYIYNVDDLQKNIQSIVLKYYSVQEDSVSVVIPTSQDLVKLHVLMLKENPRQLLSNETVYDSDPSIVDWRFIARGDISSVLFSDTVEVFENLTKDDPLGTLFNVTGEELKYVVDRIQHMELFFKIITLDTSLPGYSSCYKWTVQFNFKFFGGGRVDLRLNRNYENCVANDSDFYISIFKRPRGYVGLFVCLISFLSLVFYSKSVITRVRVFYKRRKTNRMLTISTLLSEYLGFSLFIVFLKDFLLILGFLAMIIKTVTNETMDVFSQTCLGVGSFCSLINLTKYFNYQAKFYLVARAFTKSIPTVLRYVGSISPIFAGFVCCGVMWFGFYSNYFRDVDGTMVTLYSAMHGDNLRIVFDKTFAFSLFHKALGRLYVLIFLLLFICAIVNIFLSIVQESYSNVLMKITEAGGEDEAVTMIKQKEAKLDNLTSQTYLNLKTMSERSENGDDDEEDEQDDNDSNLLPVNLLFSPRPTRTTSVEDKSETLFINSLKKAIYVKMEHQYLGQIPTKQLDNLKDLIHQSNVLISKFAK</sequence>
<evidence type="ECO:0000256" key="1">
    <source>
        <dbReference type="ARBA" id="ARBA00004141"/>
    </source>
</evidence>
<protein>
    <recommendedName>
        <fullName evidence="7">Polycystin cation channel PKD1/PKD2 domain-containing protein</fullName>
    </recommendedName>
</protein>
<name>A0A6A5BP11_NAEFO</name>
<feature type="transmembrane region" description="Helical" evidence="6">
    <location>
        <begin position="457"/>
        <end position="481"/>
    </location>
</feature>
<evidence type="ECO:0000256" key="4">
    <source>
        <dbReference type="ARBA" id="ARBA00023136"/>
    </source>
</evidence>
<dbReference type="GO" id="GO:0072345">
    <property type="term" value="F:NAADP-sensitive calcium-release channel activity"/>
    <property type="evidence" value="ECO:0007669"/>
    <property type="project" value="TreeGrafter"/>
</dbReference>
<dbReference type="EMBL" id="VFQX01000043">
    <property type="protein sequence ID" value="KAF0975834.1"/>
    <property type="molecule type" value="Genomic_DNA"/>
</dbReference>
<dbReference type="Pfam" id="PF08016">
    <property type="entry name" value="PKD_channel"/>
    <property type="match status" value="1"/>
</dbReference>
<feature type="region of interest" description="Disordered" evidence="5">
    <location>
        <begin position="1"/>
        <end position="43"/>
    </location>
</feature>
<gene>
    <name evidence="8" type="ORF">FDP41_005161</name>
</gene>
<dbReference type="Gene3D" id="1.10.287.70">
    <property type="match status" value="1"/>
</dbReference>
<evidence type="ECO:0000259" key="7">
    <source>
        <dbReference type="Pfam" id="PF08016"/>
    </source>
</evidence>
<feature type="domain" description="Polycystin cation channel PKD1/PKD2" evidence="7">
    <location>
        <begin position="414"/>
        <end position="553"/>
    </location>
</feature>
<keyword evidence="3 6" id="KW-1133">Transmembrane helix</keyword>
<dbReference type="VEuPathDB" id="AmoebaDB:NF0104730"/>
<evidence type="ECO:0000256" key="2">
    <source>
        <dbReference type="ARBA" id="ARBA00022692"/>
    </source>
</evidence>
<proteinExistence type="predicted"/>
<feature type="transmembrane region" description="Helical" evidence="6">
    <location>
        <begin position="378"/>
        <end position="404"/>
    </location>
</feature>
<dbReference type="VEuPathDB" id="AmoebaDB:NfTy_052100"/>
<evidence type="ECO:0000256" key="5">
    <source>
        <dbReference type="SAM" id="MobiDB-lite"/>
    </source>
</evidence>
<dbReference type="GO" id="GO:0016020">
    <property type="term" value="C:membrane"/>
    <property type="evidence" value="ECO:0007669"/>
    <property type="project" value="UniProtKB-SubCell"/>
</dbReference>
<evidence type="ECO:0000313" key="8">
    <source>
        <dbReference type="EMBL" id="KAF0975834.1"/>
    </source>
</evidence>
<dbReference type="GeneID" id="68112379"/>
<dbReference type="VEuPathDB" id="AmoebaDB:FDP41_005161"/>
<dbReference type="InterPro" id="IPR013122">
    <property type="entry name" value="PKD1_2_channel"/>
</dbReference>
<accession>A0A6A5BP11</accession>
<keyword evidence="2 6" id="KW-0812">Transmembrane</keyword>
<dbReference type="OMA" id="ANEIMWH"/>
<keyword evidence="4 6" id="KW-0472">Membrane</keyword>
<dbReference type="AlphaFoldDB" id="A0A6A5BP11"/>
<dbReference type="OrthoDB" id="263481at2759"/>
<feature type="transmembrane region" description="Helical" evidence="6">
    <location>
        <begin position="99"/>
        <end position="117"/>
    </location>
</feature>
<evidence type="ECO:0000313" key="9">
    <source>
        <dbReference type="Proteomes" id="UP000444721"/>
    </source>
</evidence>
<feature type="compositionally biased region" description="Low complexity" evidence="5">
    <location>
        <begin position="26"/>
        <end position="39"/>
    </location>
</feature>